<accession>A0ABU0A2V0</accession>
<evidence type="ECO:0000313" key="1">
    <source>
        <dbReference type="EMBL" id="MDQ0257821.1"/>
    </source>
</evidence>
<proteinExistence type="predicted"/>
<reference evidence="1 2" key="1">
    <citation type="submission" date="2023-07" db="EMBL/GenBank/DDBJ databases">
        <title>Genomic Encyclopedia of Type Strains, Phase IV (KMG-IV): sequencing the most valuable type-strain genomes for metagenomic binning, comparative biology and taxonomic classification.</title>
        <authorList>
            <person name="Goeker M."/>
        </authorList>
    </citation>
    <scope>NUCLEOTIDE SEQUENCE [LARGE SCALE GENOMIC DNA]</scope>
    <source>
        <strain evidence="1 2">DSM 9768</strain>
    </source>
</reference>
<organism evidence="1 2">
    <name type="scientific">Evansella vedderi</name>
    <dbReference type="NCBI Taxonomy" id="38282"/>
    <lineage>
        <taxon>Bacteria</taxon>
        <taxon>Bacillati</taxon>
        <taxon>Bacillota</taxon>
        <taxon>Bacilli</taxon>
        <taxon>Bacillales</taxon>
        <taxon>Bacillaceae</taxon>
        <taxon>Evansella</taxon>
    </lineage>
</organism>
<dbReference type="InterPro" id="IPR002187">
    <property type="entry name" value="N-reg_PII"/>
</dbReference>
<keyword evidence="2" id="KW-1185">Reference proteome</keyword>
<dbReference type="InterPro" id="IPR011322">
    <property type="entry name" value="N-reg_PII-like_a/b"/>
</dbReference>
<dbReference type="RefSeq" id="WP_307332158.1">
    <property type="nucleotide sequence ID" value="NZ_JAUSUG010000035.1"/>
</dbReference>
<comment type="caution">
    <text evidence="1">The sequence shown here is derived from an EMBL/GenBank/DDBJ whole genome shotgun (WGS) entry which is preliminary data.</text>
</comment>
<dbReference type="Gene3D" id="3.30.70.120">
    <property type="match status" value="1"/>
</dbReference>
<dbReference type="EMBL" id="JAUSUG010000035">
    <property type="protein sequence ID" value="MDQ0257821.1"/>
    <property type="molecule type" value="Genomic_DNA"/>
</dbReference>
<dbReference type="SUPFAM" id="SSF54913">
    <property type="entry name" value="GlnB-like"/>
    <property type="match status" value="1"/>
</dbReference>
<name>A0ABU0A2V0_9BACI</name>
<gene>
    <name evidence="1" type="ORF">J2S74_005284</name>
</gene>
<dbReference type="Proteomes" id="UP001230005">
    <property type="component" value="Unassembled WGS sequence"/>
</dbReference>
<sequence length="109" mass="12102">MTLHKAEKVVIITEKLILKGVCEIIEACGATGYTIVAAGGKGSRNVRSTSDRALVIEDFANVKIEVIVKYKTMAKNIMEQVAGKYFENYSGITYVEDVEILRPKKFNND</sequence>
<evidence type="ECO:0000313" key="2">
    <source>
        <dbReference type="Proteomes" id="UP001230005"/>
    </source>
</evidence>
<protein>
    <submittedName>
        <fullName evidence="1">Nitrogen regulatory protein PII</fullName>
    </submittedName>
</protein>
<dbReference type="InterPro" id="IPR015867">
    <property type="entry name" value="N-reg_PII/ATP_PRibTrfase_C"/>
</dbReference>
<dbReference type="Pfam" id="PF00543">
    <property type="entry name" value="P-II"/>
    <property type="match status" value="1"/>
</dbReference>